<gene>
    <name evidence="3" type="ORF">CC86DRAFT_249502</name>
</gene>
<keyword evidence="4" id="KW-1185">Reference proteome</keyword>
<reference evidence="3" key="1">
    <citation type="journal article" date="2020" name="Stud. Mycol.">
        <title>101 Dothideomycetes genomes: a test case for predicting lifestyles and emergence of pathogens.</title>
        <authorList>
            <person name="Haridas S."/>
            <person name="Albert R."/>
            <person name="Binder M."/>
            <person name="Bloem J."/>
            <person name="Labutti K."/>
            <person name="Salamov A."/>
            <person name="Andreopoulos B."/>
            <person name="Baker S."/>
            <person name="Barry K."/>
            <person name="Bills G."/>
            <person name="Bluhm B."/>
            <person name="Cannon C."/>
            <person name="Castanera R."/>
            <person name="Culley D."/>
            <person name="Daum C."/>
            <person name="Ezra D."/>
            <person name="Gonzalez J."/>
            <person name="Henrissat B."/>
            <person name="Kuo A."/>
            <person name="Liang C."/>
            <person name="Lipzen A."/>
            <person name="Lutzoni F."/>
            <person name="Magnuson J."/>
            <person name="Mondo S."/>
            <person name="Nolan M."/>
            <person name="Ohm R."/>
            <person name="Pangilinan J."/>
            <person name="Park H.-J."/>
            <person name="Ramirez L."/>
            <person name="Alfaro M."/>
            <person name="Sun H."/>
            <person name="Tritt A."/>
            <person name="Yoshinaga Y."/>
            <person name="Zwiers L.-H."/>
            <person name="Turgeon B."/>
            <person name="Goodwin S."/>
            <person name="Spatafora J."/>
            <person name="Crous P."/>
            <person name="Grigoriev I."/>
        </authorList>
    </citation>
    <scope>NUCLEOTIDE SEQUENCE</scope>
    <source>
        <strain evidence="3">CBS 113818</strain>
    </source>
</reference>
<feature type="non-terminal residue" evidence="3">
    <location>
        <position position="132"/>
    </location>
</feature>
<sequence length="132" mass="15278">MEPIQAAVEEMEAHGEEEKLSYTEVAEKHNVSRHTLARRCKGIQASVQAKAINQQRLNPQQEQELIQHIERLTERGLAPTREMIRRFASGIAQEHVGKGWVTRFINKHHDQLISRWTSGMDYTRHQADSEAR</sequence>
<dbReference type="SMART" id="SM00674">
    <property type="entry name" value="CENPB"/>
    <property type="match status" value="1"/>
</dbReference>
<dbReference type="AlphaFoldDB" id="A0A6A6ZFF5"/>
<proteinExistence type="predicted"/>
<dbReference type="InterPro" id="IPR006600">
    <property type="entry name" value="HTH_CenpB_DNA-bd_dom"/>
</dbReference>
<dbReference type="EMBL" id="MU006243">
    <property type="protein sequence ID" value="KAF2819852.1"/>
    <property type="molecule type" value="Genomic_DNA"/>
</dbReference>
<dbReference type="OrthoDB" id="3942738at2759"/>
<dbReference type="PROSITE" id="PS51253">
    <property type="entry name" value="HTH_CENPB"/>
    <property type="match status" value="1"/>
</dbReference>
<accession>A0A6A6ZFF5</accession>
<evidence type="ECO:0000313" key="4">
    <source>
        <dbReference type="Proteomes" id="UP000799424"/>
    </source>
</evidence>
<organism evidence="3 4">
    <name type="scientific">Ophiobolus disseminans</name>
    <dbReference type="NCBI Taxonomy" id="1469910"/>
    <lineage>
        <taxon>Eukaryota</taxon>
        <taxon>Fungi</taxon>
        <taxon>Dikarya</taxon>
        <taxon>Ascomycota</taxon>
        <taxon>Pezizomycotina</taxon>
        <taxon>Dothideomycetes</taxon>
        <taxon>Pleosporomycetidae</taxon>
        <taxon>Pleosporales</taxon>
        <taxon>Pleosporineae</taxon>
        <taxon>Phaeosphaeriaceae</taxon>
        <taxon>Ophiobolus</taxon>
    </lineage>
</organism>
<dbReference type="Pfam" id="PF03221">
    <property type="entry name" value="HTH_Tnp_Tc5"/>
    <property type="match status" value="1"/>
</dbReference>
<dbReference type="GO" id="GO:0003677">
    <property type="term" value="F:DNA binding"/>
    <property type="evidence" value="ECO:0007669"/>
    <property type="project" value="UniProtKB-KW"/>
</dbReference>
<dbReference type="Proteomes" id="UP000799424">
    <property type="component" value="Unassembled WGS sequence"/>
</dbReference>
<evidence type="ECO:0000259" key="2">
    <source>
        <dbReference type="PROSITE" id="PS51253"/>
    </source>
</evidence>
<feature type="domain" description="HTH CENPB-type" evidence="2">
    <location>
        <begin position="49"/>
        <end position="114"/>
    </location>
</feature>
<keyword evidence="1" id="KW-0238">DNA-binding</keyword>
<evidence type="ECO:0000256" key="1">
    <source>
        <dbReference type="ARBA" id="ARBA00023125"/>
    </source>
</evidence>
<evidence type="ECO:0000313" key="3">
    <source>
        <dbReference type="EMBL" id="KAF2819852.1"/>
    </source>
</evidence>
<protein>
    <recommendedName>
        <fullName evidence="2">HTH CENPB-type domain-containing protein</fullName>
    </recommendedName>
</protein>
<name>A0A6A6ZFF5_9PLEO</name>